<dbReference type="InterPro" id="IPR012074">
    <property type="entry name" value="GAF_ANTAR"/>
</dbReference>
<sequence>MTTQQRLLDILVEAVDTLTDDFDVIDFLHRLSTRCVELLDVQATGIMIVDEHDELQLIAASDETTRLLELFALQHDQGPCVRCYRSGQAQLNIDLTSRTATLGFGPFAAQARTAGFTVTHALPMKLRHQVIGAVNLFDTRPGLLSDSDLQIGQAVADVATIALLQQRTLETSHLEKAQLQAALTSRVIIEQAKGILSERYGLSLDASFDTMRTYARPRKMRLTELARQVIDNTFDGTFEPTGTDTP</sequence>
<dbReference type="Gene3D" id="3.30.450.40">
    <property type="match status" value="1"/>
</dbReference>
<dbReference type="InterPro" id="IPR036388">
    <property type="entry name" value="WH-like_DNA-bd_sf"/>
</dbReference>
<keyword evidence="7" id="KW-1185">Reference proteome</keyword>
<dbReference type="SUPFAM" id="SSF55781">
    <property type="entry name" value="GAF domain-like"/>
    <property type="match status" value="1"/>
</dbReference>
<proteinExistence type="predicted"/>
<accession>A0A5A9ZV21</accession>
<dbReference type="PIRSF" id="PIRSF036625">
    <property type="entry name" value="GAF_ANTAR"/>
    <property type="match status" value="1"/>
</dbReference>
<keyword evidence="4" id="KW-0804">Transcription</keyword>
<keyword evidence="2" id="KW-0418">Kinase</keyword>
<evidence type="ECO:0000256" key="3">
    <source>
        <dbReference type="ARBA" id="ARBA00023015"/>
    </source>
</evidence>
<dbReference type="OrthoDB" id="3683444at2"/>
<evidence type="ECO:0000313" key="6">
    <source>
        <dbReference type="EMBL" id="KAA0921228.1"/>
    </source>
</evidence>
<evidence type="ECO:0000259" key="5">
    <source>
        <dbReference type="PROSITE" id="PS50921"/>
    </source>
</evidence>
<reference evidence="6 7" key="1">
    <citation type="submission" date="2019-05" db="EMBL/GenBank/DDBJ databases">
        <authorList>
            <person name="Hariharan J."/>
            <person name="Choudoir M.J."/>
            <person name="Diebold P."/>
            <person name="Panke-Buisse K."/>
            <person name="Buckley D.H."/>
        </authorList>
    </citation>
    <scope>NUCLEOTIDE SEQUENCE [LARGE SCALE GENOMIC DNA]</scope>
    <source>
        <strain evidence="6 7">SUN51</strain>
    </source>
</reference>
<dbReference type="RefSeq" id="WP_149515836.1">
    <property type="nucleotide sequence ID" value="NZ_VDFC01000089.1"/>
</dbReference>
<dbReference type="Pfam" id="PF13185">
    <property type="entry name" value="GAF_2"/>
    <property type="match status" value="1"/>
</dbReference>
<feature type="domain" description="ANTAR" evidence="5">
    <location>
        <begin position="169"/>
        <end position="230"/>
    </location>
</feature>
<dbReference type="GO" id="GO:0003723">
    <property type="term" value="F:RNA binding"/>
    <property type="evidence" value="ECO:0007669"/>
    <property type="project" value="InterPro"/>
</dbReference>
<dbReference type="PROSITE" id="PS50921">
    <property type="entry name" value="ANTAR"/>
    <property type="match status" value="1"/>
</dbReference>
<organism evidence="6 7">
    <name type="scientific">Streptomyces apricus</name>
    <dbReference type="NCBI Taxonomy" id="1828112"/>
    <lineage>
        <taxon>Bacteria</taxon>
        <taxon>Bacillati</taxon>
        <taxon>Actinomycetota</taxon>
        <taxon>Actinomycetes</taxon>
        <taxon>Kitasatosporales</taxon>
        <taxon>Streptomycetaceae</taxon>
        <taxon>Streptomyces</taxon>
    </lineage>
</organism>
<keyword evidence="1" id="KW-0808">Transferase</keyword>
<dbReference type="InterPro" id="IPR005561">
    <property type="entry name" value="ANTAR"/>
</dbReference>
<comment type="caution">
    <text evidence="6">The sequence shown here is derived from an EMBL/GenBank/DDBJ whole genome shotgun (WGS) entry which is preliminary data.</text>
</comment>
<dbReference type="SMART" id="SM01012">
    <property type="entry name" value="ANTAR"/>
    <property type="match status" value="1"/>
</dbReference>
<evidence type="ECO:0000313" key="7">
    <source>
        <dbReference type="Proteomes" id="UP000324965"/>
    </source>
</evidence>
<dbReference type="Pfam" id="PF03861">
    <property type="entry name" value="ANTAR"/>
    <property type="match status" value="1"/>
</dbReference>
<evidence type="ECO:0000256" key="2">
    <source>
        <dbReference type="ARBA" id="ARBA00022777"/>
    </source>
</evidence>
<dbReference type="SUPFAM" id="SSF52172">
    <property type="entry name" value="CheY-like"/>
    <property type="match status" value="1"/>
</dbReference>
<dbReference type="InterPro" id="IPR011006">
    <property type="entry name" value="CheY-like_superfamily"/>
</dbReference>
<dbReference type="InterPro" id="IPR029016">
    <property type="entry name" value="GAF-like_dom_sf"/>
</dbReference>
<keyword evidence="3" id="KW-0805">Transcription regulation</keyword>
<dbReference type="AlphaFoldDB" id="A0A5A9ZV21"/>
<name>A0A5A9ZV21_9ACTN</name>
<protein>
    <submittedName>
        <fullName evidence="6">GAF and ANTAR domain-containing protein</fullName>
    </submittedName>
</protein>
<dbReference type="SMART" id="SM00065">
    <property type="entry name" value="GAF"/>
    <property type="match status" value="1"/>
</dbReference>
<dbReference type="InterPro" id="IPR003018">
    <property type="entry name" value="GAF"/>
</dbReference>
<dbReference type="EMBL" id="VDFC01000089">
    <property type="protein sequence ID" value="KAA0921228.1"/>
    <property type="molecule type" value="Genomic_DNA"/>
</dbReference>
<dbReference type="GO" id="GO:0016301">
    <property type="term" value="F:kinase activity"/>
    <property type="evidence" value="ECO:0007669"/>
    <property type="project" value="UniProtKB-KW"/>
</dbReference>
<evidence type="ECO:0000256" key="1">
    <source>
        <dbReference type="ARBA" id="ARBA00022679"/>
    </source>
</evidence>
<evidence type="ECO:0000256" key="4">
    <source>
        <dbReference type="ARBA" id="ARBA00023163"/>
    </source>
</evidence>
<gene>
    <name evidence="6" type="ORF">FGF04_37350</name>
</gene>
<dbReference type="Proteomes" id="UP000324965">
    <property type="component" value="Unassembled WGS sequence"/>
</dbReference>
<dbReference type="Gene3D" id="1.10.10.10">
    <property type="entry name" value="Winged helix-like DNA-binding domain superfamily/Winged helix DNA-binding domain"/>
    <property type="match status" value="1"/>
</dbReference>